<protein>
    <submittedName>
        <fullName evidence="1">7516_t:CDS:1</fullName>
    </submittedName>
</protein>
<feature type="non-terminal residue" evidence="1">
    <location>
        <position position="1"/>
    </location>
</feature>
<comment type="caution">
    <text evidence="1">The sequence shown here is derived from an EMBL/GenBank/DDBJ whole genome shotgun (WGS) entry which is preliminary data.</text>
</comment>
<accession>A0ACA9KPF1</accession>
<reference evidence="1" key="1">
    <citation type="submission" date="2021-06" db="EMBL/GenBank/DDBJ databases">
        <authorList>
            <person name="Kallberg Y."/>
            <person name="Tangrot J."/>
            <person name="Rosling A."/>
        </authorList>
    </citation>
    <scope>NUCLEOTIDE SEQUENCE</scope>
    <source>
        <strain evidence="1">AU212A</strain>
    </source>
</reference>
<name>A0ACA9KPF1_9GLOM</name>
<organism evidence="1 2">
    <name type="scientific">Scutellospora calospora</name>
    <dbReference type="NCBI Taxonomy" id="85575"/>
    <lineage>
        <taxon>Eukaryota</taxon>
        <taxon>Fungi</taxon>
        <taxon>Fungi incertae sedis</taxon>
        <taxon>Mucoromycota</taxon>
        <taxon>Glomeromycotina</taxon>
        <taxon>Glomeromycetes</taxon>
        <taxon>Diversisporales</taxon>
        <taxon>Gigasporaceae</taxon>
        <taxon>Scutellospora</taxon>
    </lineage>
</organism>
<dbReference type="EMBL" id="CAJVPM010002252">
    <property type="protein sequence ID" value="CAG8482846.1"/>
    <property type="molecule type" value="Genomic_DNA"/>
</dbReference>
<evidence type="ECO:0000313" key="2">
    <source>
        <dbReference type="Proteomes" id="UP000789860"/>
    </source>
</evidence>
<gene>
    <name evidence="1" type="ORF">SCALOS_LOCUS2494</name>
</gene>
<keyword evidence="2" id="KW-1185">Reference proteome</keyword>
<evidence type="ECO:0000313" key="1">
    <source>
        <dbReference type="EMBL" id="CAG8482846.1"/>
    </source>
</evidence>
<proteinExistence type="predicted"/>
<sequence length="71" mass="8333">QQEKEIFIHKLHITVCYKTKTCLAKIDHESVFNIFDNIQKLSKVEYNILLLGILHAITHSKKTLQNKENNI</sequence>
<dbReference type="Proteomes" id="UP000789860">
    <property type="component" value="Unassembled WGS sequence"/>
</dbReference>